<dbReference type="SUPFAM" id="SSF56672">
    <property type="entry name" value="DNA/RNA polymerases"/>
    <property type="match status" value="1"/>
</dbReference>
<protein>
    <submittedName>
        <fullName evidence="3">Transposon TX1 uncharacterized 149 kDa protein</fullName>
    </submittedName>
</protein>
<sequence>MEEREREKVRKRERERVGGEEKSVGAGEETEGETWLGTRKSRRVSNFGVESKSFEVVVEERKGKMKATMVERKRGISSWVKLGPVSLGLFLECLLLCLEEKSEEKWEKRWEEDGRSYSLLRDANKGGCYLRLGVVDVESKRFSIFIPKGRGVKGGWSLMAMTLRNLGVVMDRKERQQPDVRLSEPDLRKSFAEVEQTPRSKGKAVAKVKIRKEALSSNLHKLTHCLVGFWNPNSGRGDDLQGWGTQMASMWGLRGKLGLAKLERGKILLEFERLEEARKVLKSGEVLVGGISLRVEEWSPETGCVMEGEARSEAWVRIVGLPVSLWDRDTLKRVGEECGGFLAVDNQTEKLEELQWARILVKVNGDEIPSAVEIWVDERCYVLTLWWEIRPLLRIFPTDQSGKKVAVDAEVGGEAVTRAGKRVVEEGNGTSYEVMIQSADGMQRQSSGSGCPLGPIPGHGMLGRTSGGGPALGGSSKKGPVEVPFPSPNDLSFGAFGPGPFVAGPSSYGLCTRMAHGQTKVSGINEDLGLVRGQYHSGPGGEAQAGKASSLVRVDPIVVGRPVSESFIFWEKDDLRKQFEIESQAMEKSKTDLALIEEASRYGTTLNFKGALVSGLSPPLCFFHGRTLEREYYDYSGAVCEAGQGERPLCMINASGLTEGKVVSRWELVEAKNGCSIVSGAELKPVQPKPHEGSDWEEASWEESDLARFSNFLGFSTEGLEKEIMDFLGKIRKRRERIHNKSLLEKSKFERELRRLECSINYEGGKRQVGGRQANDSSKRKVIKALIRSQRVDVFYLQETKIQAMSEGVVRSLGTGVYGPFSRDERECLWEELGAIRGLWDVPWCLGGDFNITLLQGERSRQGRITGAMRRFAQMVDELELTDLPLQGGRCTWNGGRGSQSWARLDRFLVTQNWLDHFSGVVQSRLPRPTSDHFPILLECGGLRRGPSPFRFENMWLKVVGFKNLLRGWWQETVVRGTASYRLASKLKELKRKIKVWNREVFGRLEANKNLALHQVEHWDGVESERILSERETELKKEAKENYQKWVLLEEIHWRQLSRELWLKEGDRNTGYFHRMANAHRRNNTLDRIKINGVWLSEEQEVKEGIVNVFQQLLSEESGWKADIEGLHLSHLSSQEAGNLELPFSEDEIHSALLEMDGDKAPGPDGFTVAFWQECWDFVKEEILELFKEFYEQRSFVKSLNTTFLVLIPKKGGAEDLGDFRPISLLGGLYKLLAKVLANRLKKVLGRVVSLDQNAFVKGRQILDASLIANEVIDAWQKRKEKGLICKLDIEKAYDSISWDFLMKILRKLGFGSRWMEWIWWCISTAKFSVLVNGVPAGFFSSTKGLRQGDPLSPYLFVLGMEVLSALKENMTFLSWILAWFEAASGLRINLAKSELIPVGEVEEIEEMAVELGCRVGSLPNVYLGLPLGVPHKASSMWDGVEEKMRRRLALWKRQYISKGGRVTLIKSTLASMPIYQLSLFRMPKMVARRLEKLQRDFLWGGGSLERKVHLINWEAVCAQKEKGGLGIRRIARLNKVLLGKWLWRFAFEEDKLWKKVIMEKFGQEGLGWRTNEARGTFGVGVWKEILKEADWCWDNIEFKVGKGTKVRFWTDHWCGNAALSQTFPLLFDLAAHRNATVNEVWDPSFGQGSWNISFSRDFNDWEVDLVGNLLYMLRDYKISSEEDSVLWKGGGSGIFRVKEAYNLLVASNDIVFPNKGIWVDKVPTKVVFFA</sequence>
<dbReference type="InterPro" id="IPR025558">
    <property type="entry name" value="DUF4283"/>
</dbReference>
<dbReference type="SUPFAM" id="SSF56219">
    <property type="entry name" value="DNase I-like"/>
    <property type="match status" value="1"/>
</dbReference>
<dbReference type="InterPro" id="IPR000477">
    <property type="entry name" value="RT_dom"/>
</dbReference>
<dbReference type="Pfam" id="PF00078">
    <property type="entry name" value="RVT_1"/>
    <property type="match status" value="1"/>
</dbReference>
<dbReference type="InterPro" id="IPR043502">
    <property type="entry name" value="DNA/RNA_pol_sf"/>
</dbReference>
<comment type="caution">
    <text evidence="3">The sequence shown here is derived from an EMBL/GenBank/DDBJ whole genome shotgun (WGS) entry which is preliminary data.</text>
</comment>
<evidence type="ECO:0000256" key="1">
    <source>
        <dbReference type="SAM" id="MobiDB-lite"/>
    </source>
</evidence>
<dbReference type="Pfam" id="PF03372">
    <property type="entry name" value="Exo_endo_phos"/>
    <property type="match status" value="1"/>
</dbReference>
<name>A0A438H924_VITVI</name>
<feature type="region of interest" description="Disordered" evidence="1">
    <location>
        <begin position="457"/>
        <end position="480"/>
    </location>
</feature>
<dbReference type="Pfam" id="PF14111">
    <property type="entry name" value="DUF4283"/>
    <property type="match status" value="1"/>
</dbReference>
<dbReference type="Proteomes" id="UP000288805">
    <property type="component" value="Unassembled WGS sequence"/>
</dbReference>
<dbReference type="InterPro" id="IPR005135">
    <property type="entry name" value="Endo/exonuclease/phosphatase"/>
</dbReference>
<accession>A0A438H924</accession>
<dbReference type="PANTHER" id="PTHR33116:SF78">
    <property type="entry name" value="OS12G0587133 PROTEIN"/>
    <property type="match status" value="1"/>
</dbReference>
<dbReference type="Gene3D" id="3.60.10.10">
    <property type="entry name" value="Endonuclease/exonuclease/phosphatase"/>
    <property type="match status" value="1"/>
</dbReference>
<feature type="compositionally biased region" description="Basic and acidic residues" evidence="1">
    <location>
        <begin position="1"/>
        <end position="23"/>
    </location>
</feature>
<feature type="region of interest" description="Disordered" evidence="1">
    <location>
        <begin position="1"/>
        <end position="34"/>
    </location>
</feature>
<dbReference type="PROSITE" id="PS50878">
    <property type="entry name" value="RT_POL"/>
    <property type="match status" value="1"/>
</dbReference>
<evidence type="ECO:0000259" key="2">
    <source>
        <dbReference type="PROSITE" id="PS50878"/>
    </source>
</evidence>
<dbReference type="PANTHER" id="PTHR33116">
    <property type="entry name" value="REVERSE TRANSCRIPTASE ZINC-BINDING DOMAIN-CONTAINING PROTEIN-RELATED-RELATED"/>
    <property type="match status" value="1"/>
</dbReference>
<reference evidence="3 4" key="1">
    <citation type="journal article" date="2018" name="PLoS Genet.">
        <title>Population sequencing reveals clonal diversity and ancestral inbreeding in the grapevine cultivar Chardonnay.</title>
        <authorList>
            <person name="Roach M.J."/>
            <person name="Johnson D.L."/>
            <person name="Bohlmann J."/>
            <person name="van Vuuren H.J."/>
            <person name="Jones S.J."/>
            <person name="Pretorius I.S."/>
            <person name="Schmidt S.A."/>
            <person name="Borneman A.R."/>
        </authorList>
    </citation>
    <scope>NUCLEOTIDE SEQUENCE [LARGE SCALE GENOMIC DNA]</scope>
    <source>
        <strain evidence="4">cv. Chardonnay</strain>
        <tissue evidence="3">Leaf</tissue>
    </source>
</reference>
<dbReference type="InterPro" id="IPR036691">
    <property type="entry name" value="Endo/exonu/phosph_ase_sf"/>
</dbReference>
<dbReference type="CDD" id="cd01650">
    <property type="entry name" value="RT_nLTR_like"/>
    <property type="match status" value="1"/>
</dbReference>
<dbReference type="EMBL" id="QGNW01000257">
    <property type="protein sequence ID" value="RVW81040.1"/>
    <property type="molecule type" value="Genomic_DNA"/>
</dbReference>
<feature type="domain" description="Reverse transcriptase" evidence="2">
    <location>
        <begin position="1189"/>
        <end position="1443"/>
    </location>
</feature>
<evidence type="ECO:0000313" key="3">
    <source>
        <dbReference type="EMBL" id="RVW81040.1"/>
    </source>
</evidence>
<gene>
    <name evidence="3" type="primary">YTX2_834</name>
    <name evidence="3" type="ORF">CK203_045403</name>
</gene>
<dbReference type="GO" id="GO:0003824">
    <property type="term" value="F:catalytic activity"/>
    <property type="evidence" value="ECO:0007669"/>
    <property type="project" value="InterPro"/>
</dbReference>
<proteinExistence type="predicted"/>
<organism evidence="3 4">
    <name type="scientific">Vitis vinifera</name>
    <name type="common">Grape</name>
    <dbReference type="NCBI Taxonomy" id="29760"/>
    <lineage>
        <taxon>Eukaryota</taxon>
        <taxon>Viridiplantae</taxon>
        <taxon>Streptophyta</taxon>
        <taxon>Embryophyta</taxon>
        <taxon>Tracheophyta</taxon>
        <taxon>Spermatophyta</taxon>
        <taxon>Magnoliopsida</taxon>
        <taxon>eudicotyledons</taxon>
        <taxon>Gunneridae</taxon>
        <taxon>Pentapetalae</taxon>
        <taxon>rosids</taxon>
        <taxon>Vitales</taxon>
        <taxon>Vitaceae</taxon>
        <taxon>Viteae</taxon>
        <taxon>Vitis</taxon>
    </lineage>
</organism>
<evidence type="ECO:0000313" key="4">
    <source>
        <dbReference type="Proteomes" id="UP000288805"/>
    </source>
</evidence>